<keyword evidence="4 6" id="KW-0472">Membrane</keyword>
<dbReference type="AlphaFoldDB" id="A0A8T2NPX4"/>
<feature type="transmembrane region" description="Helical" evidence="6">
    <location>
        <begin position="43"/>
        <end position="64"/>
    </location>
</feature>
<evidence type="ECO:0000256" key="1">
    <source>
        <dbReference type="ARBA" id="ARBA00004141"/>
    </source>
</evidence>
<keyword evidence="3 6" id="KW-1133">Transmembrane helix</keyword>
<keyword evidence="2 6" id="KW-0812">Transmembrane</keyword>
<feature type="non-terminal residue" evidence="7">
    <location>
        <position position="289"/>
    </location>
</feature>
<dbReference type="Proteomes" id="UP000824540">
    <property type="component" value="Unassembled WGS sequence"/>
</dbReference>
<evidence type="ECO:0000313" key="7">
    <source>
        <dbReference type="EMBL" id="KAG9341676.1"/>
    </source>
</evidence>
<sequence>PAAPKCPRLSAPSQRPAPCHRRTPGPCPTAVVDSGRIRMKTGVAALVAGIVGGIGVLCFLAAFATDYWLLASDECGGYGEPEAMVNASMEVQANSTEAGLVTAGPALPVVTLHHEGFFWKCWFKGDPSLHVILAVLFTNQPAPKFCIHGYLFPLPVAVGPVPHPTYDATAVFRGFWTMLIVLAVAASVTGGFLLVCAVPFTSHKLYKVGGVLLMIAACLFLALVGLFVLWKELVDVRKYILQERGETCPDAHLEAHYGWSFMVAAAGIPLVLLSGLLFYFIGRHIQKRK</sequence>
<feature type="transmembrane region" description="Helical" evidence="6">
    <location>
        <begin position="210"/>
        <end position="230"/>
    </location>
</feature>
<evidence type="ECO:0000313" key="8">
    <source>
        <dbReference type="Proteomes" id="UP000824540"/>
    </source>
</evidence>
<dbReference type="GO" id="GO:0016020">
    <property type="term" value="C:membrane"/>
    <property type="evidence" value="ECO:0007669"/>
    <property type="project" value="UniProtKB-SubCell"/>
</dbReference>
<evidence type="ECO:0000256" key="6">
    <source>
        <dbReference type="SAM" id="Phobius"/>
    </source>
</evidence>
<comment type="caution">
    <text evidence="7">The sequence shown here is derived from an EMBL/GenBank/DDBJ whole genome shotgun (WGS) entry which is preliminary data.</text>
</comment>
<feature type="transmembrane region" description="Helical" evidence="6">
    <location>
        <begin position="259"/>
        <end position="281"/>
    </location>
</feature>
<dbReference type="Pfam" id="PF13903">
    <property type="entry name" value="Claudin_2"/>
    <property type="match status" value="1"/>
</dbReference>
<dbReference type="OrthoDB" id="9942154at2759"/>
<accession>A0A8T2NPX4</accession>
<comment type="subcellular location">
    <subcellularLocation>
        <location evidence="1">Membrane</location>
        <topology evidence="1">Multi-pass membrane protein</topology>
    </subcellularLocation>
</comment>
<dbReference type="Gene3D" id="1.20.140.150">
    <property type="match status" value="1"/>
</dbReference>
<proteinExistence type="predicted"/>
<feature type="transmembrane region" description="Helical" evidence="6">
    <location>
        <begin position="175"/>
        <end position="198"/>
    </location>
</feature>
<dbReference type="EMBL" id="JAFBMS010000033">
    <property type="protein sequence ID" value="KAG9341676.1"/>
    <property type="molecule type" value="Genomic_DNA"/>
</dbReference>
<evidence type="ECO:0008006" key="9">
    <source>
        <dbReference type="Google" id="ProtNLM"/>
    </source>
</evidence>
<name>A0A8T2NPX4_9TELE</name>
<evidence type="ECO:0000256" key="3">
    <source>
        <dbReference type="ARBA" id="ARBA00022989"/>
    </source>
</evidence>
<protein>
    <recommendedName>
        <fullName evidence="9">Transmembrane protein 182</fullName>
    </recommendedName>
</protein>
<reference evidence="7" key="1">
    <citation type="thesis" date="2021" institute="BYU ScholarsArchive" country="Provo, UT, USA">
        <title>Applications of and Algorithms for Genome Assembly and Genomic Analyses with an Emphasis on Marine Teleosts.</title>
        <authorList>
            <person name="Pickett B.D."/>
        </authorList>
    </citation>
    <scope>NUCLEOTIDE SEQUENCE</scope>
    <source>
        <strain evidence="7">HI-2016</strain>
    </source>
</reference>
<evidence type="ECO:0000256" key="5">
    <source>
        <dbReference type="SAM" id="MobiDB-lite"/>
    </source>
</evidence>
<evidence type="ECO:0000256" key="4">
    <source>
        <dbReference type="ARBA" id="ARBA00023136"/>
    </source>
</evidence>
<dbReference type="InterPro" id="IPR004031">
    <property type="entry name" value="PMP22/EMP/MP20/Claudin"/>
</dbReference>
<organism evidence="7 8">
    <name type="scientific">Albula glossodonta</name>
    <name type="common">roundjaw bonefish</name>
    <dbReference type="NCBI Taxonomy" id="121402"/>
    <lineage>
        <taxon>Eukaryota</taxon>
        <taxon>Metazoa</taxon>
        <taxon>Chordata</taxon>
        <taxon>Craniata</taxon>
        <taxon>Vertebrata</taxon>
        <taxon>Euteleostomi</taxon>
        <taxon>Actinopterygii</taxon>
        <taxon>Neopterygii</taxon>
        <taxon>Teleostei</taxon>
        <taxon>Albuliformes</taxon>
        <taxon>Albulidae</taxon>
        <taxon>Albula</taxon>
    </lineage>
</organism>
<dbReference type="PANTHER" id="PTHR32012:SF2">
    <property type="entry name" value="TRANSMEMBRANE PROTEIN 182"/>
    <property type="match status" value="1"/>
</dbReference>
<evidence type="ECO:0000256" key="2">
    <source>
        <dbReference type="ARBA" id="ARBA00022692"/>
    </source>
</evidence>
<dbReference type="InterPro" id="IPR026763">
    <property type="entry name" value="TMEM182"/>
</dbReference>
<keyword evidence="8" id="KW-1185">Reference proteome</keyword>
<dbReference type="PANTHER" id="PTHR32012">
    <property type="entry name" value="TRANSMEMBRANE PROTEIN 182-RELATED"/>
    <property type="match status" value="1"/>
</dbReference>
<feature type="region of interest" description="Disordered" evidence="5">
    <location>
        <begin position="1"/>
        <end position="25"/>
    </location>
</feature>
<gene>
    <name evidence="7" type="ORF">JZ751_018740</name>
</gene>